<dbReference type="Proteomes" id="UP000178367">
    <property type="component" value="Unassembled WGS sequence"/>
</dbReference>
<protein>
    <recommendedName>
        <fullName evidence="2">SCP domain-containing protein</fullName>
    </recommendedName>
</protein>
<evidence type="ECO:0000256" key="1">
    <source>
        <dbReference type="SAM" id="Phobius"/>
    </source>
</evidence>
<organism evidence="3 4">
    <name type="scientific">Candidatus Falkowbacteria bacterium RIFOXYA2_FULL_47_19</name>
    <dbReference type="NCBI Taxonomy" id="1797994"/>
    <lineage>
        <taxon>Bacteria</taxon>
        <taxon>Candidatus Falkowiibacteriota</taxon>
    </lineage>
</organism>
<dbReference type="AlphaFoldDB" id="A0A1F5SLM4"/>
<dbReference type="InterPro" id="IPR035940">
    <property type="entry name" value="CAP_sf"/>
</dbReference>
<comment type="caution">
    <text evidence="3">The sequence shown here is derived from an EMBL/GenBank/DDBJ whole genome shotgun (WGS) entry which is preliminary data.</text>
</comment>
<dbReference type="SUPFAM" id="SSF55797">
    <property type="entry name" value="PR-1-like"/>
    <property type="match status" value="1"/>
</dbReference>
<feature type="transmembrane region" description="Helical" evidence="1">
    <location>
        <begin position="20"/>
        <end position="40"/>
    </location>
</feature>
<sequence length="256" mass="28733">MKIKNKEFLALYWLKNKKVFVLSLFMMFMGIFLLPKVAWLSSITEENIIRLTNNERMKNNLGTLTSNELLTKAAYRKGEDIMASGRFQHNFGDRSFSAWIKEAGYNYTFAGENLAIDFVTSEGALKAWLASPTHQKNILNDKFTETGVAVINGNFQGNDTTLVVQIFGSPLLISSVSGSVAEGRQILEEPAPVPLLSVRRNYGLKSLYSNYANPLKLIISILTFVVFLVFMSALGRSANVQNFFTAKNKQLRLPLK</sequence>
<keyword evidence="1" id="KW-1133">Transmembrane helix</keyword>
<dbReference type="Pfam" id="PF00188">
    <property type="entry name" value="CAP"/>
    <property type="match status" value="1"/>
</dbReference>
<evidence type="ECO:0000259" key="2">
    <source>
        <dbReference type="Pfam" id="PF00188"/>
    </source>
</evidence>
<dbReference type="PANTHER" id="PTHR31157">
    <property type="entry name" value="SCP DOMAIN-CONTAINING PROTEIN"/>
    <property type="match status" value="1"/>
</dbReference>
<dbReference type="STRING" id="1797994.A2227_02050"/>
<dbReference type="CDD" id="cd05379">
    <property type="entry name" value="CAP_bacterial"/>
    <property type="match status" value="1"/>
</dbReference>
<dbReference type="EMBL" id="MFGB01000007">
    <property type="protein sequence ID" value="OGF27605.1"/>
    <property type="molecule type" value="Genomic_DNA"/>
</dbReference>
<name>A0A1F5SLM4_9BACT</name>
<dbReference type="Gene3D" id="3.40.33.10">
    <property type="entry name" value="CAP"/>
    <property type="match status" value="1"/>
</dbReference>
<reference evidence="3 4" key="1">
    <citation type="journal article" date="2016" name="Nat. Commun.">
        <title>Thousands of microbial genomes shed light on interconnected biogeochemical processes in an aquifer system.</title>
        <authorList>
            <person name="Anantharaman K."/>
            <person name="Brown C.T."/>
            <person name="Hug L.A."/>
            <person name="Sharon I."/>
            <person name="Castelle C.J."/>
            <person name="Probst A.J."/>
            <person name="Thomas B.C."/>
            <person name="Singh A."/>
            <person name="Wilkins M.J."/>
            <person name="Karaoz U."/>
            <person name="Brodie E.L."/>
            <person name="Williams K.H."/>
            <person name="Hubbard S.S."/>
            <person name="Banfield J.F."/>
        </authorList>
    </citation>
    <scope>NUCLEOTIDE SEQUENCE [LARGE SCALE GENOMIC DNA]</scope>
</reference>
<evidence type="ECO:0000313" key="3">
    <source>
        <dbReference type="EMBL" id="OGF27605.1"/>
    </source>
</evidence>
<dbReference type="InterPro" id="IPR014044">
    <property type="entry name" value="CAP_dom"/>
</dbReference>
<feature type="transmembrane region" description="Helical" evidence="1">
    <location>
        <begin position="215"/>
        <end position="234"/>
    </location>
</feature>
<keyword evidence="1" id="KW-0812">Transmembrane</keyword>
<evidence type="ECO:0000313" key="4">
    <source>
        <dbReference type="Proteomes" id="UP000178367"/>
    </source>
</evidence>
<accession>A0A1F5SLM4</accession>
<gene>
    <name evidence="3" type="ORF">A2227_02050</name>
</gene>
<keyword evidence="1" id="KW-0472">Membrane</keyword>
<feature type="domain" description="SCP" evidence="2">
    <location>
        <begin position="50"/>
        <end position="166"/>
    </location>
</feature>
<dbReference type="PANTHER" id="PTHR31157:SF1">
    <property type="entry name" value="SCP DOMAIN-CONTAINING PROTEIN"/>
    <property type="match status" value="1"/>
</dbReference>
<proteinExistence type="predicted"/>